<sequence>MIKLNGSPCIEERGRFDTLRIIRNGDAFGDESMSHPNSERTYSVITLENSILLSVSSVEYISLLLSTRDDEQAPEHILFLR</sequence>
<organism evidence="2 3">
    <name type="scientific">Plakobranchus ocellatus</name>
    <dbReference type="NCBI Taxonomy" id="259542"/>
    <lineage>
        <taxon>Eukaryota</taxon>
        <taxon>Metazoa</taxon>
        <taxon>Spiralia</taxon>
        <taxon>Lophotrochozoa</taxon>
        <taxon>Mollusca</taxon>
        <taxon>Gastropoda</taxon>
        <taxon>Heterobranchia</taxon>
        <taxon>Euthyneura</taxon>
        <taxon>Panpulmonata</taxon>
        <taxon>Sacoglossa</taxon>
        <taxon>Placobranchoidea</taxon>
        <taxon>Plakobranchidae</taxon>
        <taxon>Plakobranchus</taxon>
    </lineage>
</organism>
<dbReference type="InterPro" id="IPR000595">
    <property type="entry name" value="cNMP-bd_dom"/>
</dbReference>
<dbReference type="EMBL" id="BLXT01004129">
    <property type="protein sequence ID" value="GFO09922.1"/>
    <property type="molecule type" value="Genomic_DNA"/>
</dbReference>
<reference evidence="2 3" key="1">
    <citation type="journal article" date="2021" name="Elife">
        <title>Chloroplast acquisition without the gene transfer in kleptoplastic sea slugs, Plakobranchus ocellatus.</title>
        <authorList>
            <person name="Maeda T."/>
            <person name="Takahashi S."/>
            <person name="Yoshida T."/>
            <person name="Shimamura S."/>
            <person name="Takaki Y."/>
            <person name="Nagai Y."/>
            <person name="Toyoda A."/>
            <person name="Suzuki Y."/>
            <person name="Arimoto A."/>
            <person name="Ishii H."/>
            <person name="Satoh N."/>
            <person name="Nishiyama T."/>
            <person name="Hasebe M."/>
            <person name="Maruyama T."/>
            <person name="Minagawa J."/>
            <person name="Obokata J."/>
            <person name="Shigenobu S."/>
        </authorList>
    </citation>
    <scope>NUCLEOTIDE SEQUENCE [LARGE SCALE GENOMIC DNA]</scope>
</reference>
<evidence type="ECO:0000313" key="2">
    <source>
        <dbReference type="EMBL" id="GFO09922.1"/>
    </source>
</evidence>
<accession>A0AAV4ARH5</accession>
<evidence type="ECO:0000313" key="3">
    <source>
        <dbReference type="Proteomes" id="UP000735302"/>
    </source>
</evidence>
<dbReference type="InterPro" id="IPR014710">
    <property type="entry name" value="RmlC-like_jellyroll"/>
</dbReference>
<dbReference type="SUPFAM" id="SSF51206">
    <property type="entry name" value="cAMP-binding domain-like"/>
    <property type="match status" value="1"/>
</dbReference>
<protein>
    <recommendedName>
        <fullName evidence="1">Cyclic nucleotide-binding domain-containing protein</fullName>
    </recommendedName>
</protein>
<dbReference type="Gene3D" id="2.60.120.10">
    <property type="entry name" value="Jelly Rolls"/>
    <property type="match status" value="1"/>
</dbReference>
<feature type="domain" description="Cyclic nucleotide-binding" evidence="1">
    <location>
        <begin position="1"/>
        <end position="64"/>
    </location>
</feature>
<dbReference type="Proteomes" id="UP000735302">
    <property type="component" value="Unassembled WGS sequence"/>
</dbReference>
<dbReference type="InterPro" id="IPR018490">
    <property type="entry name" value="cNMP-bd_dom_sf"/>
</dbReference>
<dbReference type="PROSITE" id="PS50042">
    <property type="entry name" value="CNMP_BINDING_3"/>
    <property type="match status" value="1"/>
</dbReference>
<dbReference type="AlphaFoldDB" id="A0AAV4ARH5"/>
<comment type="caution">
    <text evidence="2">The sequence shown here is derived from an EMBL/GenBank/DDBJ whole genome shotgun (WGS) entry which is preliminary data.</text>
</comment>
<evidence type="ECO:0000259" key="1">
    <source>
        <dbReference type="PROSITE" id="PS50042"/>
    </source>
</evidence>
<keyword evidence="3" id="KW-1185">Reference proteome</keyword>
<gene>
    <name evidence="2" type="ORF">PoB_003642700</name>
</gene>
<name>A0AAV4ARH5_9GAST</name>
<proteinExistence type="predicted"/>